<evidence type="ECO:0000313" key="2">
    <source>
        <dbReference type="EMBL" id="ABQ71559.1"/>
    </source>
</evidence>
<protein>
    <recommendedName>
        <fullName evidence="4">DUF3768 domain-containing protein</fullName>
    </recommendedName>
</protein>
<geneLocation type="plasmid" evidence="2 3">
    <name>pSWIT02</name>
</geneLocation>
<organism evidence="2 3">
    <name type="scientific">Rhizorhabdus wittichii (strain DSM 6014 / CCUG 31198 / JCM 15750 / NBRC 105917 / EY 4224 / RW1)</name>
    <name type="common">Sphingomonas wittichii</name>
    <dbReference type="NCBI Taxonomy" id="392499"/>
    <lineage>
        <taxon>Bacteria</taxon>
        <taxon>Pseudomonadati</taxon>
        <taxon>Pseudomonadota</taxon>
        <taxon>Alphaproteobacteria</taxon>
        <taxon>Sphingomonadales</taxon>
        <taxon>Sphingomonadaceae</taxon>
        <taxon>Rhizorhabdus</taxon>
    </lineage>
</organism>
<sequence length="185" mass="20458">MSGPCRGAGARKPVAGLLLCRFDPAGAQTCCAPARRSLLKDPDRRGLSKNTGSYIMPDQNASPAPASDRIATIARLNDALRQNLTLPGHNRVVMTIGVQELIGDVSLFRNFHAQAELLRTIRDYDDFGPDVDPHGERDFGRFEFRGAALYWKIDYYDRTLDFGSPDPADSQVTTRVLTILLTSEY</sequence>
<dbReference type="AlphaFoldDB" id="A0A9J9HHG5"/>
<dbReference type="KEGG" id="swi:Swit_4940"/>
<evidence type="ECO:0008006" key="4">
    <source>
        <dbReference type="Google" id="ProtNLM"/>
    </source>
</evidence>
<accession>A0A9J9HHG5</accession>
<gene>
    <name evidence="2" type="ordered locus">Swit_4940</name>
</gene>
<dbReference type="InterPro" id="IPR022243">
    <property type="entry name" value="DUF3768"/>
</dbReference>
<keyword evidence="2" id="KW-0614">Plasmid</keyword>
<proteinExistence type="predicted"/>
<reference evidence="2 3" key="1">
    <citation type="journal article" date="2010" name="J. Bacteriol.">
        <title>Genome sequence of the dioxin-mineralizing bacterium Sphingomonas wittichii RW1.</title>
        <authorList>
            <person name="Miller T.R."/>
            <person name="Delcher A.L."/>
            <person name="Salzberg S.L."/>
            <person name="Saunders E."/>
            <person name="Detter J.C."/>
            <person name="Halden R.U."/>
        </authorList>
    </citation>
    <scope>NUCLEOTIDE SEQUENCE [LARGE SCALE GENOMIC DNA]</scope>
    <source>
        <strain evidence="3">DSM 6014 / CCUG 31198 / JCM 15750 / NBRC 105917 / EY 4224 / RW1</strain>
    </source>
</reference>
<feature type="region of interest" description="Disordered" evidence="1">
    <location>
        <begin position="41"/>
        <end position="65"/>
    </location>
</feature>
<evidence type="ECO:0000313" key="3">
    <source>
        <dbReference type="Proteomes" id="UP000001989"/>
    </source>
</evidence>
<evidence type="ECO:0000256" key="1">
    <source>
        <dbReference type="SAM" id="MobiDB-lite"/>
    </source>
</evidence>
<dbReference type="Pfam" id="PF12599">
    <property type="entry name" value="DUF3768"/>
    <property type="match status" value="1"/>
</dbReference>
<name>A0A9J9HHG5_RHIWR</name>
<keyword evidence="3" id="KW-1185">Reference proteome</keyword>
<dbReference type="Proteomes" id="UP000001989">
    <property type="component" value="Plasmid pSWIT02"/>
</dbReference>
<dbReference type="EMBL" id="CP000701">
    <property type="protein sequence ID" value="ABQ71559.1"/>
    <property type="molecule type" value="Genomic_DNA"/>
</dbReference>